<proteinExistence type="predicted"/>
<keyword evidence="1" id="KW-0238">DNA-binding</keyword>
<sequence>MNNDTFDLDDYISQRKEKDSDFANGFDSGYEEFKIGMMIKEMRLENGMTQEQLAEKLNTKKSVISRMENHSEDIRLSTLQKVAAVFGKQLRVAML</sequence>
<keyword evidence="4" id="KW-1185">Reference proteome</keyword>
<dbReference type="OrthoDB" id="337567at2"/>
<dbReference type="RefSeq" id="WP_078930844.1">
    <property type="nucleotide sequence ID" value="NZ_CAMEQG010000033.1"/>
</dbReference>
<dbReference type="GeneID" id="303367339"/>
<evidence type="ECO:0000313" key="4">
    <source>
        <dbReference type="Proteomes" id="UP000190395"/>
    </source>
</evidence>
<dbReference type="PROSITE" id="PS50943">
    <property type="entry name" value="HTH_CROC1"/>
    <property type="match status" value="1"/>
</dbReference>
<protein>
    <submittedName>
        <fullName evidence="3">Helix-turn-helix</fullName>
    </submittedName>
</protein>
<dbReference type="STRING" id="225004.SAMN02745152_01089"/>
<dbReference type="Gene3D" id="1.10.260.40">
    <property type="entry name" value="lambda repressor-like DNA-binding domains"/>
    <property type="match status" value="1"/>
</dbReference>
<dbReference type="SUPFAM" id="SSF47413">
    <property type="entry name" value="lambda repressor-like DNA-binding domains"/>
    <property type="match status" value="1"/>
</dbReference>
<name>A0A1T4N3T5_9SPIR</name>
<gene>
    <name evidence="3" type="ORF">SAMN02745152_01089</name>
</gene>
<organism evidence="3 4">
    <name type="scientific">Treponema berlinense</name>
    <dbReference type="NCBI Taxonomy" id="225004"/>
    <lineage>
        <taxon>Bacteria</taxon>
        <taxon>Pseudomonadati</taxon>
        <taxon>Spirochaetota</taxon>
        <taxon>Spirochaetia</taxon>
        <taxon>Spirochaetales</taxon>
        <taxon>Treponemataceae</taxon>
        <taxon>Treponema</taxon>
    </lineage>
</organism>
<dbReference type="PANTHER" id="PTHR46558:SF3">
    <property type="entry name" value="TRANSCRIPTIONAL REGULATOR"/>
    <property type="match status" value="1"/>
</dbReference>
<evidence type="ECO:0000256" key="1">
    <source>
        <dbReference type="ARBA" id="ARBA00023125"/>
    </source>
</evidence>
<dbReference type="CDD" id="cd00093">
    <property type="entry name" value="HTH_XRE"/>
    <property type="match status" value="1"/>
</dbReference>
<reference evidence="3 4" key="1">
    <citation type="submission" date="2017-02" db="EMBL/GenBank/DDBJ databases">
        <authorList>
            <person name="Peterson S.W."/>
        </authorList>
    </citation>
    <scope>NUCLEOTIDE SEQUENCE [LARGE SCALE GENOMIC DNA]</scope>
    <source>
        <strain evidence="3 4">ATCC BAA-909</strain>
    </source>
</reference>
<dbReference type="Proteomes" id="UP000190395">
    <property type="component" value="Unassembled WGS sequence"/>
</dbReference>
<dbReference type="PANTHER" id="PTHR46558">
    <property type="entry name" value="TRACRIPTIONAL REGULATORY PROTEIN-RELATED-RELATED"/>
    <property type="match status" value="1"/>
</dbReference>
<accession>A0A1T4N3T5</accession>
<evidence type="ECO:0000313" key="3">
    <source>
        <dbReference type="EMBL" id="SJZ73727.1"/>
    </source>
</evidence>
<dbReference type="GO" id="GO:0003677">
    <property type="term" value="F:DNA binding"/>
    <property type="evidence" value="ECO:0007669"/>
    <property type="project" value="UniProtKB-KW"/>
</dbReference>
<evidence type="ECO:0000259" key="2">
    <source>
        <dbReference type="PROSITE" id="PS50943"/>
    </source>
</evidence>
<dbReference type="AlphaFoldDB" id="A0A1T4N3T5"/>
<dbReference type="Pfam" id="PF01381">
    <property type="entry name" value="HTH_3"/>
    <property type="match status" value="1"/>
</dbReference>
<dbReference type="InterPro" id="IPR010982">
    <property type="entry name" value="Lambda_DNA-bd_dom_sf"/>
</dbReference>
<dbReference type="SMART" id="SM00530">
    <property type="entry name" value="HTH_XRE"/>
    <property type="match status" value="1"/>
</dbReference>
<dbReference type="InterPro" id="IPR001387">
    <property type="entry name" value="Cro/C1-type_HTH"/>
</dbReference>
<dbReference type="EMBL" id="FUXC01000005">
    <property type="protein sequence ID" value="SJZ73727.1"/>
    <property type="molecule type" value="Genomic_DNA"/>
</dbReference>
<feature type="domain" description="HTH cro/C1-type" evidence="2">
    <location>
        <begin position="39"/>
        <end position="95"/>
    </location>
</feature>